<dbReference type="Ensembl" id="ENSLLET00000016046.1">
    <property type="protein sequence ID" value="ENSLLEP00000015459.1"/>
    <property type="gene ID" value="ENSLLEG00000009839.1"/>
</dbReference>
<dbReference type="InterPro" id="IPR043502">
    <property type="entry name" value="DNA/RNA_pol_sf"/>
</dbReference>
<feature type="domain" description="Reverse transcriptase" evidence="1">
    <location>
        <begin position="506"/>
        <end position="780"/>
    </location>
</feature>
<accession>A0A8C5MMK0</accession>
<dbReference type="Proteomes" id="UP000694569">
    <property type="component" value="Unplaced"/>
</dbReference>
<dbReference type="InterPro" id="IPR000477">
    <property type="entry name" value="RT_dom"/>
</dbReference>
<dbReference type="CDD" id="cd09076">
    <property type="entry name" value="L1-EN"/>
    <property type="match status" value="1"/>
</dbReference>
<name>A0A8C5MMK0_9ANUR</name>
<dbReference type="Pfam" id="PF00078">
    <property type="entry name" value="RVT_1"/>
    <property type="match status" value="1"/>
</dbReference>
<sequence>MTSFEPPTLKASLRLLSWNVEGLNSPIKRKKILTHLVTLRPDVVFLQETHWASPDNHLRAPWIGYQTSAPYMNKKRGTAILLNKSLPFIVLDEANDTHGRFSIVLASLLGETYLLVNIYAPHPPHLQFFSDLYASLLQYTYTHCIIGGDFNAVLDPVLDRSHTGSRLAPARASAGPIFLKDHLALFDAWRYVNPEGRDYSFYSHPHDSFSRIDMFLLSSTFYHTIIDAAIGMIHVSDHAPVAVDLQLKTPLPRSRNWRFPTSLLHSDDFKAHIVLSWNNYLDDNLEHVDDINLFWEAAKPVMRGCIIEYMSRKRKALTGRLLEAHSSLVNSYRSHVAHPTPLTSEQYKADKQSYATLLEERAQYSWLHQRNRFFRWGNKPGKLLANLLKFQHPSLPAITRLKTPTGDLLTDPSDINGFFRDYFETFYKAEPDEWKVQARFFIAAGMPELDPEMREKLNAPISANDISTAISRLRSHKTPGPDGFSADYYKILEGHLLPHLTTLYNNILQGKTPPPSFNASRIILIPKPDKDPLLVTSYRPISLLNTDLKLLSAIMARRLQDPLTQFISPVQTGFLSGRHSTQNVRKALAAIWSSNNRTQSSDLLISCDADKAFDRISWSYLRRFLKYHSFGVPILNLFNALYDAPSATITTNGLNSTPFLLERGTRQGCPLSPLLFNLALEPLLRIFQTCPDLSGIQVGAQEVRVVAFADDLLLFLSRPDKALPTLLTYLTEFYLASGFKLNYDKTLAIPLGTDYGSLTGQHNPFRWNRTGTFKYLGVLIPTTIAKLYEVNIPPLLSQLKNLFTS</sequence>
<dbReference type="PANTHER" id="PTHR31635">
    <property type="entry name" value="REVERSE TRANSCRIPTASE DOMAIN-CONTAINING PROTEIN-RELATED"/>
    <property type="match status" value="1"/>
</dbReference>
<dbReference type="CDD" id="cd01650">
    <property type="entry name" value="RT_nLTR_like"/>
    <property type="match status" value="1"/>
</dbReference>
<dbReference type="InterPro" id="IPR005135">
    <property type="entry name" value="Endo/exonuclease/phosphatase"/>
</dbReference>
<dbReference type="InterPro" id="IPR036691">
    <property type="entry name" value="Endo/exonu/phosph_ase_sf"/>
</dbReference>
<reference evidence="2" key="2">
    <citation type="submission" date="2025-09" db="UniProtKB">
        <authorList>
            <consortium name="Ensembl"/>
        </authorList>
    </citation>
    <scope>IDENTIFICATION</scope>
</reference>
<dbReference type="GO" id="GO:0003824">
    <property type="term" value="F:catalytic activity"/>
    <property type="evidence" value="ECO:0007669"/>
    <property type="project" value="InterPro"/>
</dbReference>
<protein>
    <recommendedName>
        <fullName evidence="1">Reverse transcriptase domain-containing protein</fullName>
    </recommendedName>
</protein>
<organism evidence="2 3">
    <name type="scientific">Leptobrachium leishanense</name>
    <name type="common">Leishan spiny toad</name>
    <dbReference type="NCBI Taxonomy" id="445787"/>
    <lineage>
        <taxon>Eukaryota</taxon>
        <taxon>Metazoa</taxon>
        <taxon>Chordata</taxon>
        <taxon>Craniata</taxon>
        <taxon>Vertebrata</taxon>
        <taxon>Euteleostomi</taxon>
        <taxon>Amphibia</taxon>
        <taxon>Batrachia</taxon>
        <taxon>Anura</taxon>
        <taxon>Pelobatoidea</taxon>
        <taxon>Megophryidae</taxon>
        <taxon>Leptobrachium</taxon>
    </lineage>
</organism>
<dbReference type="Gene3D" id="3.60.10.10">
    <property type="entry name" value="Endonuclease/exonuclease/phosphatase"/>
    <property type="match status" value="1"/>
</dbReference>
<dbReference type="GeneTree" id="ENSGT00940000165023"/>
<dbReference type="SUPFAM" id="SSF56219">
    <property type="entry name" value="DNase I-like"/>
    <property type="match status" value="1"/>
</dbReference>
<dbReference type="Pfam" id="PF03372">
    <property type="entry name" value="Exo_endo_phos"/>
    <property type="match status" value="1"/>
</dbReference>
<keyword evidence="3" id="KW-1185">Reference proteome</keyword>
<evidence type="ECO:0000259" key="1">
    <source>
        <dbReference type="PROSITE" id="PS50878"/>
    </source>
</evidence>
<reference evidence="2" key="1">
    <citation type="submission" date="2025-08" db="UniProtKB">
        <authorList>
            <consortium name="Ensembl"/>
        </authorList>
    </citation>
    <scope>IDENTIFICATION</scope>
</reference>
<dbReference type="PANTHER" id="PTHR31635:SF196">
    <property type="entry name" value="REVERSE TRANSCRIPTASE DOMAIN-CONTAINING PROTEIN-RELATED"/>
    <property type="match status" value="1"/>
</dbReference>
<evidence type="ECO:0000313" key="3">
    <source>
        <dbReference type="Proteomes" id="UP000694569"/>
    </source>
</evidence>
<dbReference type="PROSITE" id="PS50878">
    <property type="entry name" value="RT_POL"/>
    <property type="match status" value="1"/>
</dbReference>
<evidence type="ECO:0000313" key="2">
    <source>
        <dbReference type="Ensembl" id="ENSLLEP00000015459.1"/>
    </source>
</evidence>
<dbReference type="OrthoDB" id="9909359at2759"/>
<proteinExistence type="predicted"/>
<dbReference type="AlphaFoldDB" id="A0A8C5MMK0"/>
<dbReference type="SUPFAM" id="SSF56672">
    <property type="entry name" value="DNA/RNA polymerases"/>
    <property type="match status" value="1"/>
</dbReference>